<dbReference type="EMBL" id="JANUCQ010000002">
    <property type="protein sequence ID" value="MCS3922038.1"/>
    <property type="molecule type" value="Genomic_DNA"/>
</dbReference>
<accession>A0ABT2EVQ3</accession>
<protein>
    <submittedName>
        <fullName evidence="1">DNA-binding HxlR family transcriptional regulator</fullName>
    </submittedName>
</protein>
<proteinExistence type="predicted"/>
<dbReference type="Gene3D" id="1.10.10.10">
    <property type="entry name" value="Winged helix-like DNA-binding domain superfamily/Winged helix DNA-binding domain"/>
    <property type="match status" value="1"/>
</dbReference>
<dbReference type="GO" id="GO:0003677">
    <property type="term" value="F:DNA binding"/>
    <property type="evidence" value="ECO:0007669"/>
    <property type="project" value="UniProtKB-KW"/>
</dbReference>
<organism evidence="1 2">
    <name type="scientific">Methanococcus voltae PS</name>
    <dbReference type="NCBI Taxonomy" id="523842"/>
    <lineage>
        <taxon>Archaea</taxon>
        <taxon>Methanobacteriati</taxon>
        <taxon>Methanobacteriota</taxon>
        <taxon>Methanomada group</taxon>
        <taxon>Methanococci</taxon>
        <taxon>Methanococcales</taxon>
        <taxon>Methanococcaceae</taxon>
        <taxon>Methanococcus</taxon>
    </lineage>
</organism>
<dbReference type="Proteomes" id="UP001140258">
    <property type="component" value="Unassembled WGS sequence"/>
</dbReference>
<keyword evidence="1" id="KW-0238">DNA-binding</keyword>
<name>A0ABT2EVQ3_METVO</name>
<sequence>MLLKILTKKSVKEILYLINDNEEMYWGQIQELLGVDGSNLSKVLSLLVKDGILSKRRILKGDSMPYSYFKLTKKGKTALKLYEIGELLDDNQDIKIAVSNADDDDLSDNKNSSISNSYNNVGTESIIVTNSKNINVKK</sequence>
<comment type="caution">
    <text evidence="1">The sequence shown here is derived from an EMBL/GenBank/DDBJ whole genome shotgun (WGS) entry which is preliminary data.</text>
</comment>
<dbReference type="InterPro" id="IPR036388">
    <property type="entry name" value="WH-like_DNA-bd_sf"/>
</dbReference>
<dbReference type="RefSeq" id="WP_259051226.1">
    <property type="nucleotide sequence ID" value="NZ_JANUCQ010000002.1"/>
</dbReference>
<evidence type="ECO:0000313" key="2">
    <source>
        <dbReference type="Proteomes" id="UP001140258"/>
    </source>
</evidence>
<keyword evidence="2" id="KW-1185">Reference proteome</keyword>
<dbReference type="SUPFAM" id="SSF46785">
    <property type="entry name" value="Winged helix' DNA-binding domain"/>
    <property type="match status" value="1"/>
</dbReference>
<reference evidence="1" key="1">
    <citation type="submission" date="2022-08" db="EMBL/GenBank/DDBJ databases">
        <title>Genomic Encyclopedia of Type Strains, Phase V (KMG-V): Genome sequencing to study the core and pangenomes of soil and plant-associated prokaryotes.</title>
        <authorList>
            <person name="Whitman W."/>
        </authorList>
    </citation>
    <scope>NUCLEOTIDE SEQUENCE</scope>
    <source>
        <strain evidence="1">PS</strain>
    </source>
</reference>
<dbReference type="InterPro" id="IPR036390">
    <property type="entry name" value="WH_DNA-bd_sf"/>
</dbReference>
<evidence type="ECO:0000313" key="1">
    <source>
        <dbReference type="EMBL" id="MCS3922038.1"/>
    </source>
</evidence>
<gene>
    <name evidence="1" type="ORF">M2325_000723</name>
</gene>